<dbReference type="AlphaFoldDB" id="A0A1I2DJG4"/>
<gene>
    <name evidence="2" type="ORF">SAMN04515678_11730</name>
</gene>
<keyword evidence="3" id="KW-1185">Reference proteome</keyword>
<dbReference type="EMBL" id="FOMS01000017">
    <property type="protein sequence ID" value="SFE80704.1"/>
    <property type="molecule type" value="Genomic_DNA"/>
</dbReference>
<dbReference type="OrthoDB" id="7849141at2"/>
<sequence length="133" mass="14393">MRARLLALPLLLLAAPAAATETLVCALSQHGNGNWIPEILFVGYEDGADTAVVSDPVILHFNGRPMTANIAADNARRITFAWKLTASDGRHRISAFIYRATYLKGSGRMTISATPAGFSNRFTGQGTCRKETR</sequence>
<accession>A0A1I2DJG4</accession>
<dbReference type="RefSeq" id="WP_149758316.1">
    <property type="nucleotide sequence ID" value="NZ_FOMS01000017.1"/>
</dbReference>
<name>A0A1I2DJG4_9RHOB</name>
<evidence type="ECO:0000256" key="1">
    <source>
        <dbReference type="SAM" id="SignalP"/>
    </source>
</evidence>
<organism evidence="2 3">
    <name type="scientific">Roseivivax sediminis</name>
    <dbReference type="NCBI Taxonomy" id="936889"/>
    <lineage>
        <taxon>Bacteria</taxon>
        <taxon>Pseudomonadati</taxon>
        <taxon>Pseudomonadota</taxon>
        <taxon>Alphaproteobacteria</taxon>
        <taxon>Rhodobacterales</taxon>
        <taxon>Roseobacteraceae</taxon>
        <taxon>Roseivivax</taxon>
    </lineage>
</organism>
<feature type="signal peptide" evidence="1">
    <location>
        <begin position="1"/>
        <end position="19"/>
    </location>
</feature>
<protein>
    <submittedName>
        <fullName evidence="2">Uncharacterized protein</fullName>
    </submittedName>
</protein>
<feature type="chain" id="PRO_5009302183" evidence="1">
    <location>
        <begin position="20"/>
        <end position="133"/>
    </location>
</feature>
<dbReference type="Proteomes" id="UP000325289">
    <property type="component" value="Unassembled WGS sequence"/>
</dbReference>
<evidence type="ECO:0000313" key="2">
    <source>
        <dbReference type="EMBL" id="SFE80704.1"/>
    </source>
</evidence>
<reference evidence="2 3" key="1">
    <citation type="submission" date="2016-10" db="EMBL/GenBank/DDBJ databases">
        <authorList>
            <person name="Varghese N."/>
            <person name="Submissions S."/>
        </authorList>
    </citation>
    <scope>NUCLEOTIDE SEQUENCE [LARGE SCALE GENOMIC DNA]</scope>
    <source>
        <strain evidence="3">YIM D21,KCTC 23444,ACCC 10710</strain>
    </source>
</reference>
<keyword evidence="1" id="KW-0732">Signal</keyword>
<proteinExistence type="predicted"/>
<evidence type="ECO:0000313" key="3">
    <source>
        <dbReference type="Proteomes" id="UP000325289"/>
    </source>
</evidence>